<protein>
    <recommendedName>
        <fullName evidence="2">histidine kinase</fullName>
        <ecNumber evidence="2">2.7.13.3</ecNumber>
    </recommendedName>
</protein>
<dbReference type="Pfam" id="PF08447">
    <property type="entry name" value="PAS_3"/>
    <property type="match status" value="1"/>
</dbReference>
<dbReference type="SUPFAM" id="SSF47384">
    <property type="entry name" value="Homodimeric domain of signal transducing histidine kinase"/>
    <property type="match status" value="1"/>
</dbReference>
<dbReference type="InterPro" id="IPR003661">
    <property type="entry name" value="HisK_dim/P_dom"/>
</dbReference>
<dbReference type="InterPro" id="IPR003594">
    <property type="entry name" value="HATPase_dom"/>
</dbReference>
<dbReference type="SMART" id="SM00091">
    <property type="entry name" value="PAS"/>
    <property type="match status" value="2"/>
</dbReference>
<evidence type="ECO:0000256" key="6">
    <source>
        <dbReference type="SAM" id="Coils"/>
    </source>
</evidence>
<evidence type="ECO:0000256" key="4">
    <source>
        <dbReference type="ARBA" id="ARBA00022777"/>
    </source>
</evidence>
<dbReference type="CDD" id="cd00130">
    <property type="entry name" value="PAS"/>
    <property type="match status" value="2"/>
</dbReference>
<evidence type="ECO:0000259" key="7">
    <source>
        <dbReference type="PROSITE" id="PS50109"/>
    </source>
</evidence>
<feature type="domain" description="PAS" evidence="8">
    <location>
        <begin position="393"/>
        <end position="463"/>
    </location>
</feature>
<dbReference type="PANTHER" id="PTHR43065:SF50">
    <property type="entry name" value="HISTIDINE KINASE"/>
    <property type="match status" value="1"/>
</dbReference>
<dbReference type="PROSITE" id="PS50109">
    <property type="entry name" value="HIS_KIN"/>
    <property type="match status" value="1"/>
</dbReference>
<dbReference type="Gene3D" id="3.30.450.20">
    <property type="entry name" value="PAS domain"/>
    <property type="match status" value="2"/>
</dbReference>
<name>A0ABY5ASS6_9CYAN</name>
<dbReference type="InterPro" id="IPR001610">
    <property type="entry name" value="PAC"/>
</dbReference>
<dbReference type="CDD" id="cd00082">
    <property type="entry name" value="HisKA"/>
    <property type="match status" value="1"/>
</dbReference>
<dbReference type="SUPFAM" id="SSF55874">
    <property type="entry name" value="ATPase domain of HSP90 chaperone/DNA topoisomerase II/histidine kinase"/>
    <property type="match status" value="1"/>
</dbReference>
<dbReference type="PANTHER" id="PTHR43065">
    <property type="entry name" value="SENSOR HISTIDINE KINASE"/>
    <property type="match status" value="1"/>
</dbReference>
<dbReference type="InterPro" id="IPR000700">
    <property type="entry name" value="PAS-assoc_C"/>
</dbReference>
<feature type="domain" description="PAS" evidence="8">
    <location>
        <begin position="266"/>
        <end position="337"/>
    </location>
</feature>
<keyword evidence="3" id="KW-0597">Phosphoprotein</keyword>
<feature type="coiled-coil region" evidence="6">
    <location>
        <begin position="509"/>
        <end position="547"/>
    </location>
</feature>
<keyword evidence="4" id="KW-0808">Transferase</keyword>
<feature type="domain" description="PAC" evidence="9">
    <location>
        <begin position="340"/>
        <end position="392"/>
    </location>
</feature>
<accession>A0ABY5ASS6</accession>
<keyword evidence="5" id="KW-0902">Two-component regulatory system</keyword>
<evidence type="ECO:0000313" key="10">
    <source>
        <dbReference type="EMBL" id="USR91966.1"/>
    </source>
</evidence>
<evidence type="ECO:0000256" key="3">
    <source>
        <dbReference type="ARBA" id="ARBA00022553"/>
    </source>
</evidence>
<dbReference type="PROSITE" id="PS50112">
    <property type="entry name" value="PAS"/>
    <property type="match status" value="2"/>
</dbReference>
<feature type="coiled-coil region" evidence="6">
    <location>
        <begin position="214"/>
        <end position="276"/>
    </location>
</feature>
<dbReference type="Pfam" id="PF02518">
    <property type="entry name" value="HATPase_c"/>
    <property type="match status" value="1"/>
</dbReference>
<keyword evidence="4" id="KW-0418">Kinase</keyword>
<dbReference type="EMBL" id="CP098611">
    <property type="protein sequence ID" value="USR91966.1"/>
    <property type="molecule type" value="Genomic_DNA"/>
</dbReference>
<dbReference type="InterPro" id="IPR000014">
    <property type="entry name" value="PAS"/>
</dbReference>
<keyword evidence="11" id="KW-1185">Reference proteome</keyword>
<dbReference type="EC" id="2.7.13.3" evidence="2"/>
<evidence type="ECO:0000259" key="9">
    <source>
        <dbReference type="PROSITE" id="PS50113"/>
    </source>
</evidence>
<comment type="catalytic activity">
    <reaction evidence="1">
        <text>ATP + protein L-histidine = ADP + protein N-phospho-L-histidine.</text>
        <dbReference type="EC" id="2.7.13.3"/>
    </reaction>
</comment>
<dbReference type="RefSeq" id="WP_252664044.1">
    <property type="nucleotide sequence ID" value="NZ_CP098611.1"/>
</dbReference>
<dbReference type="Gene3D" id="1.10.287.130">
    <property type="match status" value="1"/>
</dbReference>
<dbReference type="PROSITE" id="PS50113">
    <property type="entry name" value="PAC"/>
    <property type="match status" value="2"/>
</dbReference>
<dbReference type="SMART" id="SM00387">
    <property type="entry name" value="HATPase_c"/>
    <property type="match status" value="1"/>
</dbReference>
<evidence type="ECO:0000259" key="8">
    <source>
        <dbReference type="PROSITE" id="PS50112"/>
    </source>
</evidence>
<organism evidence="10 11">
    <name type="scientific">Phormidium yuhuli AB48</name>
    <dbReference type="NCBI Taxonomy" id="2940671"/>
    <lineage>
        <taxon>Bacteria</taxon>
        <taxon>Bacillati</taxon>
        <taxon>Cyanobacteriota</taxon>
        <taxon>Cyanophyceae</taxon>
        <taxon>Oscillatoriophycideae</taxon>
        <taxon>Oscillatoriales</taxon>
        <taxon>Oscillatoriaceae</taxon>
        <taxon>Phormidium</taxon>
        <taxon>Phormidium yuhuli</taxon>
    </lineage>
</organism>
<dbReference type="InterPro" id="IPR005467">
    <property type="entry name" value="His_kinase_dom"/>
</dbReference>
<dbReference type="InterPro" id="IPR035965">
    <property type="entry name" value="PAS-like_dom_sf"/>
</dbReference>
<dbReference type="InterPro" id="IPR036890">
    <property type="entry name" value="HATPase_C_sf"/>
</dbReference>
<dbReference type="Pfam" id="PF08448">
    <property type="entry name" value="PAS_4"/>
    <property type="match status" value="1"/>
</dbReference>
<proteinExistence type="predicted"/>
<dbReference type="InterPro" id="IPR013656">
    <property type="entry name" value="PAS_4"/>
</dbReference>
<evidence type="ECO:0000256" key="2">
    <source>
        <dbReference type="ARBA" id="ARBA00012438"/>
    </source>
</evidence>
<feature type="domain" description="Histidine kinase" evidence="7">
    <location>
        <begin position="559"/>
        <end position="816"/>
    </location>
</feature>
<dbReference type="SMART" id="SM00086">
    <property type="entry name" value="PAC"/>
    <property type="match status" value="2"/>
</dbReference>
<dbReference type="NCBIfam" id="TIGR00229">
    <property type="entry name" value="sensory_box"/>
    <property type="match status" value="2"/>
</dbReference>
<evidence type="ECO:0000256" key="1">
    <source>
        <dbReference type="ARBA" id="ARBA00000085"/>
    </source>
</evidence>
<feature type="domain" description="PAC" evidence="9">
    <location>
        <begin position="466"/>
        <end position="518"/>
    </location>
</feature>
<dbReference type="SUPFAM" id="SSF55785">
    <property type="entry name" value="PYP-like sensor domain (PAS domain)"/>
    <property type="match status" value="2"/>
</dbReference>
<dbReference type="PRINTS" id="PR00344">
    <property type="entry name" value="BCTRLSENSOR"/>
</dbReference>
<dbReference type="Gene3D" id="3.30.565.10">
    <property type="entry name" value="Histidine kinase-like ATPase, C-terminal domain"/>
    <property type="match status" value="1"/>
</dbReference>
<reference evidence="10" key="1">
    <citation type="submission" date="2022-06" db="EMBL/GenBank/DDBJ databases">
        <title>Genome sequence of Phormidium yuhuli AB48 isolated from an industrial photobioreactor environment.</title>
        <authorList>
            <person name="Qiu Y."/>
            <person name="Noonan A.J.C."/>
            <person name="Dofher K."/>
            <person name="Koch M."/>
            <person name="Kieft B."/>
            <person name="Lin X."/>
            <person name="Ziels R.M."/>
            <person name="Hallam S.J."/>
        </authorList>
    </citation>
    <scope>NUCLEOTIDE SEQUENCE</scope>
    <source>
        <strain evidence="10">AB48</strain>
    </source>
</reference>
<evidence type="ECO:0000256" key="5">
    <source>
        <dbReference type="ARBA" id="ARBA00023012"/>
    </source>
</evidence>
<keyword evidence="6" id="KW-0175">Coiled coil</keyword>
<dbReference type="InterPro" id="IPR036097">
    <property type="entry name" value="HisK_dim/P_sf"/>
</dbReference>
<gene>
    <name evidence="10" type="ORF">NEA10_04375</name>
</gene>
<evidence type="ECO:0000313" key="11">
    <source>
        <dbReference type="Proteomes" id="UP001056708"/>
    </source>
</evidence>
<dbReference type="InterPro" id="IPR013655">
    <property type="entry name" value="PAS_fold_3"/>
</dbReference>
<sequence length="818" mass="92955">MTIIGSRVQFQNSETQAITIIESISKEFKNNLEITQTYRWGDLNLFQALIEAKRSPYPINVFLLSDSSIIRRYPDTATLFDLDSGVVAEQGNNVYHWKPGGSIPFMAQWRQSHYYTIIRESTLPWDILVSLPAEPIISQLQGFYIRNLAILLGIMGFAIMSANPLTRYLIQPLTQLANVSENLPQKVSDQDPLHLPKTEILEFNLLSANFQVMAEALGEKFKEIKAANEELEQRVIERTKRLSEANQTLAAEVRERQRIETEIRKSQQRLALMVEQTPLAVLEWNMKFEVVSWNPAAERIFGYRAEEAIGTRIAEKIVPPEWVAHVQTVMGDLIEQRGGTRSTNENVRKDGQRIICQWYNTPLINPVGECIGIASMIQDITERQRAEVELRESEQRFRDVSEAAGEYLWEISLEGRYTYLSERVEAVKGYSAEDLLGRSPFDVMYKGDLQRAQEIVAHAIAHQTTFKMECRDITPEGEIVWEEVNGVPRLDEQGNLIGFRGAGLSITDRKRSELELRQSEARLRQKAEELQQTLGQLQQTQAKLVQSEKMSSLGQLVAGVAHEINNPVNFIYGNLTHAEEYVEDLLAVIASYQEHYPEPVAAVGEQLQDSEVEFLVEDFPRLINSMREGARRIREIVASLRNFSRLDESDLKPANLHEGLDNSLMILRSRLKEKSDRPEIQVIREYGELPLIDCYPGQLNQVFMNILANSIDALEERDRTRSREQMQQQPSCICITTQRQGNEVQISIRDNGPGIPDNVREKIFNPFFTTKDVGKGTGLGLSISYQIIVDHHGGSLECHSTLGEGTEFGITIPTTLSH</sequence>
<dbReference type="Proteomes" id="UP001056708">
    <property type="component" value="Chromosome"/>
</dbReference>
<dbReference type="SMART" id="SM00388">
    <property type="entry name" value="HisKA"/>
    <property type="match status" value="1"/>
</dbReference>
<dbReference type="InterPro" id="IPR004358">
    <property type="entry name" value="Sig_transdc_His_kin-like_C"/>
</dbReference>